<feature type="non-terminal residue" evidence="2">
    <location>
        <position position="204"/>
    </location>
</feature>
<dbReference type="PANTHER" id="PTHR31293:SF16">
    <property type="entry name" value="RNI-LIKE SUPERFAMILY PROTEIN"/>
    <property type="match status" value="1"/>
</dbReference>
<protein>
    <recommendedName>
        <fullName evidence="1">F-box/LRR-repeat protein 15/At3g58940/PEG3-like LRR domain-containing protein</fullName>
    </recommendedName>
</protein>
<dbReference type="AlphaFoldDB" id="A0AAU9S592"/>
<dbReference type="EMBL" id="OU466860">
    <property type="protein sequence ID" value="CAH2060128.1"/>
    <property type="molecule type" value="Genomic_DNA"/>
</dbReference>
<organism evidence="2 3">
    <name type="scientific">Thlaspi arvense</name>
    <name type="common">Field penny-cress</name>
    <dbReference type="NCBI Taxonomy" id="13288"/>
    <lineage>
        <taxon>Eukaryota</taxon>
        <taxon>Viridiplantae</taxon>
        <taxon>Streptophyta</taxon>
        <taxon>Embryophyta</taxon>
        <taxon>Tracheophyta</taxon>
        <taxon>Spermatophyta</taxon>
        <taxon>Magnoliopsida</taxon>
        <taxon>eudicotyledons</taxon>
        <taxon>Gunneridae</taxon>
        <taxon>Pentapetalae</taxon>
        <taxon>rosids</taxon>
        <taxon>malvids</taxon>
        <taxon>Brassicales</taxon>
        <taxon>Brassicaceae</taxon>
        <taxon>Thlaspideae</taxon>
        <taxon>Thlaspi</taxon>
    </lineage>
</organism>
<dbReference type="InterPro" id="IPR032675">
    <property type="entry name" value="LRR_dom_sf"/>
</dbReference>
<sequence>KTLVELKTGYGVDLDAWDDDMCLPMLKTLVLDSVGFGRGQFQTLLPACPALEELMLLNIEWRDGNVVLSSSTLKKLKISSECRSLGTFSIDTPNLVFLDYSDFVAEDYPLVNLTNLLEATIDLALTEDRARDNVVKLINGIQNVNILHLTPVSFKAISLCCKRMPVFKNLTVLNIKTVMIQGWQGMPLLLRSCPHLESLYIGVS</sequence>
<gene>
    <name evidence="2" type="ORF">TAV2_LOCUS13704</name>
</gene>
<reference evidence="2 3" key="1">
    <citation type="submission" date="2022-03" db="EMBL/GenBank/DDBJ databases">
        <authorList>
            <person name="Nunn A."/>
            <person name="Chopra R."/>
            <person name="Nunn A."/>
            <person name="Contreras Garrido A."/>
        </authorList>
    </citation>
    <scope>NUCLEOTIDE SEQUENCE [LARGE SCALE GENOMIC DNA]</scope>
</reference>
<feature type="domain" description="F-box/LRR-repeat protein 15/At3g58940/PEG3-like LRR" evidence="1">
    <location>
        <begin position="3"/>
        <end position="96"/>
    </location>
</feature>
<proteinExistence type="predicted"/>
<dbReference type="PANTHER" id="PTHR31293">
    <property type="entry name" value="RNI-LIKE SUPERFAMILY PROTEIN"/>
    <property type="match status" value="1"/>
</dbReference>
<dbReference type="InterPro" id="IPR055294">
    <property type="entry name" value="FBL60-like"/>
</dbReference>
<evidence type="ECO:0000259" key="1">
    <source>
        <dbReference type="Pfam" id="PF24758"/>
    </source>
</evidence>
<dbReference type="SUPFAM" id="SSF52058">
    <property type="entry name" value="L domain-like"/>
    <property type="match status" value="1"/>
</dbReference>
<dbReference type="Pfam" id="PF24758">
    <property type="entry name" value="LRR_At5g56370"/>
    <property type="match status" value="1"/>
</dbReference>
<evidence type="ECO:0000313" key="3">
    <source>
        <dbReference type="Proteomes" id="UP000836841"/>
    </source>
</evidence>
<evidence type="ECO:0000313" key="2">
    <source>
        <dbReference type="EMBL" id="CAH2060128.1"/>
    </source>
</evidence>
<dbReference type="InterPro" id="IPR055411">
    <property type="entry name" value="LRR_FXL15/At3g58940/PEG3-like"/>
</dbReference>
<dbReference type="Gene3D" id="3.80.10.10">
    <property type="entry name" value="Ribonuclease Inhibitor"/>
    <property type="match status" value="1"/>
</dbReference>
<keyword evidence="3" id="KW-1185">Reference proteome</keyword>
<name>A0AAU9S592_THLAR</name>
<dbReference type="Proteomes" id="UP000836841">
    <property type="component" value="Chromosome 4"/>
</dbReference>
<accession>A0AAU9S592</accession>